<keyword evidence="1" id="KW-0472">Membrane</keyword>
<feature type="transmembrane region" description="Helical" evidence="1">
    <location>
        <begin position="221"/>
        <end position="244"/>
    </location>
</feature>
<dbReference type="Proteomes" id="UP000235786">
    <property type="component" value="Unassembled WGS sequence"/>
</dbReference>
<dbReference type="InterPro" id="IPR052413">
    <property type="entry name" value="SUR7_domain"/>
</dbReference>
<dbReference type="PANTHER" id="PTHR28019">
    <property type="entry name" value="CELL MEMBRANE PROTEIN YLR413W-RELATED"/>
    <property type="match status" value="1"/>
</dbReference>
<accession>A0A2J6R3V6</accession>
<feature type="transmembrane region" description="Helical" evidence="1">
    <location>
        <begin position="140"/>
        <end position="163"/>
    </location>
</feature>
<gene>
    <name evidence="3" type="ORF">L207DRAFT_167781</name>
</gene>
<keyword evidence="4" id="KW-1185">Reference proteome</keyword>
<dbReference type="Pfam" id="PF06687">
    <property type="entry name" value="SUR7"/>
    <property type="match status" value="1"/>
</dbReference>
<feature type="transmembrane region" description="Helical" evidence="1">
    <location>
        <begin position="170"/>
        <end position="191"/>
    </location>
</feature>
<evidence type="ECO:0000313" key="3">
    <source>
        <dbReference type="EMBL" id="PMD33210.1"/>
    </source>
</evidence>
<dbReference type="OrthoDB" id="4159154at2759"/>
<keyword evidence="1" id="KW-1133">Transmembrane helix</keyword>
<organism evidence="3 4">
    <name type="scientific">Hyaloscypha variabilis (strain UAMH 11265 / GT02V1 / F)</name>
    <name type="common">Meliniomyces variabilis</name>
    <dbReference type="NCBI Taxonomy" id="1149755"/>
    <lineage>
        <taxon>Eukaryota</taxon>
        <taxon>Fungi</taxon>
        <taxon>Dikarya</taxon>
        <taxon>Ascomycota</taxon>
        <taxon>Pezizomycotina</taxon>
        <taxon>Leotiomycetes</taxon>
        <taxon>Helotiales</taxon>
        <taxon>Hyaloscyphaceae</taxon>
        <taxon>Hyaloscypha</taxon>
        <taxon>Hyaloscypha variabilis</taxon>
    </lineage>
</organism>
<proteinExistence type="predicted"/>
<feature type="chain" id="PRO_5014344865" description="Integral membrane protein-like protein" evidence="2">
    <location>
        <begin position="28"/>
        <end position="249"/>
    </location>
</feature>
<dbReference type="EMBL" id="KZ613956">
    <property type="protein sequence ID" value="PMD33210.1"/>
    <property type="molecule type" value="Genomic_DNA"/>
</dbReference>
<dbReference type="PANTHER" id="PTHR28019:SF7">
    <property type="entry name" value="SUR7 PROTEIN"/>
    <property type="match status" value="1"/>
</dbReference>
<dbReference type="InterPro" id="IPR009571">
    <property type="entry name" value="SUR7/Rim9-like_fungi"/>
</dbReference>
<evidence type="ECO:0008006" key="5">
    <source>
        <dbReference type="Google" id="ProtNLM"/>
    </source>
</evidence>
<keyword evidence="2" id="KW-0732">Signal</keyword>
<sequence>MYSTILPELMSITVFILTLLCLQAGHTSTYMPNYSILSLNTTGLKDAYLTSTQADLPIHDVYNLYMMTTCSGYWSNNSSPPLEDVTCSPVSWYSKFSPSSLLLNDLQTHHSPTNLTSLSFPQGIQDAFDQRFNLQLHVAFIFYVIALFWLGIVILWGLITCWWGVLGSFAVLFVSSASTSLLIASAITTAVQSQAVALINDEGGAIGLQAGYNGRFLALTWSAFAVNSLSGLVWGVAGFCSGLVRGSEF</sequence>
<keyword evidence="1" id="KW-0812">Transmembrane</keyword>
<reference evidence="3 4" key="1">
    <citation type="submission" date="2016-04" db="EMBL/GenBank/DDBJ databases">
        <title>A degradative enzymes factory behind the ericoid mycorrhizal symbiosis.</title>
        <authorList>
            <consortium name="DOE Joint Genome Institute"/>
            <person name="Martino E."/>
            <person name="Morin E."/>
            <person name="Grelet G."/>
            <person name="Kuo A."/>
            <person name="Kohler A."/>
            <person name="Daghino S."/>
            <person name="Barry K."/>
            <person name="Choi C."/>
            <person name="Cichocki N."/>
            <person name="Clum A."/>
            <person name="Copeland A."/>
            <person name="Hainaut M."/>
            <person name="Haridas S."/>
            <person name="Labutti K."/>
            <person name="Lindquist E."/>
            <person name="Lipzen A."/>
            <person name="Khouja H.-R."/>
            <person name="Murat C."/>
            <person name="Ohm R."/>
            <person name="Olson A."/>
            <person name="Spatafora J."/>
            <person name="Veneault-Fourrey C."/>
            <person name="Henrissat B."/>
            <person name="Grigoriev I."/>
            <person name="Martin F."/>
            <person name="Perotto S."/>
        </authorList>
    </citation>
    <scope>NUCLEOTIDE SEQUENCE [LARGE SCALE GENOMIC DNA]</scope>
    <source>
        <strain evidence="3 4">F</strain>
    </source>
</reference>
<evidence type="ECO:0000256" key="2">
    <source>
        <dbReference type="SAM" id="SignalP"/>
    </source>
</evidence>
<evidence type="ECO:0000256" key="1">
    <source>
        <dbReference type="SAM" id="Phobius"/>
    </source>
</evidence>
<dbReference type="GO" id="GO:0031505">
    <property type="term" value="P:fungal-type cell wall organization"/>
    <property type="evidence" value="ECO:0007669"/>
    <property type="project" value="TreeGrafter"/>
</dbReference>
<dbReference type="AlphaFoldDB" id="A0A2J6R3V6"/>
<feature type="signal peptide" evidence="2">
    <location>
        <begin position="1"/>
        <end position="27"/>
    </location>
</feature>
<evidence type="ECO:0000313" key="4">
    <source>
        <dbReference type="Proteomes" id="UP000235786"/>
    </source>
</evidence>
<protein>
    <recommendedName>
        <fullName evidence="5">Integral membrane protein-like protein</fullName>
    </recommendedName>
</protein>
<name>A0A2J6R3V6_HYAVF</name>
<dbReference type="GO" id="GO:0051285">
    <property type="term" value="C:cell cortex of cell tip"/>
    <property type="evidence" value="ECO:0007669"/>
    <property type="project" value="TreeGrafter"/>
</dbReference>
<dbReference type="GO" id="GO:0005886">
    <property type="term" value="C:plasma membrane"/>
    <property type="evidence" value="ECO:0007669"/>
    <property type="project" value="InterPro"/>
</dbReference>